<reference evidence="2 3" key="1">
    <citation type="submission" date="2017-08" db="EMBL/GenBank/DDBJ databases">
        <title>Aliifodinibius alkalisoli sp. nov., isolated from saline alkaline soil.</title>
        <authorList>
            <person name="Liu D."/>
            <person name="Zhang G."/>
        </authorList>
    </citation>
    <scope>NUCLEOTIDE SEQUENCE [LARGE SCALE GENOMIC DNA]</scope>
    <source>
        <strain evidence="2 3">WN023</strain>
    </source>
</reference>
<dbReference type="EMBL" id="NSKE01000004">
    <property type="protein sequence ID" value="PAU94363.1"/>
    <property type="molecule type" value="Genomic_DNA"/>
</dbReference>
<accession>A0A2A2GBW8</accession>
<dbReference type="AlphaFoldDB" id="A0A2A2GBW8"/>
<sequence>MADHKHRFPIVKMSKLFGVSRSGYHRWLGRGPSRRATTNQHLRKAILRAWEASGRIYGSPRIHRQLIGEGWIASRPRIARLMAAMGIASQIRRKWGARPIPGMPCL</sequence>
<protein>
    <recommendedName>
        <fullName evidence="1">HTH-like domain-containing protein</fullName>
    </recommendedName>
</protein>
<dbReference type="RefSeq" id="WP_095605904.1">
    <property type="nucleotide sequence ID" value="NZ_NSKE01000004.1"/>
</dbReference>
<dbReference type="PANTHER" id="PTHR46889:SF4">
    <property type="entry name" value="TRANSPOSASE INSO FOR INSERTION SEQUENCE ELEMENT IS911B-RELATED"/>
    <property type="match status" value="1"/>
</dbReference>
<name>A0A2A2GBW8_9BACT</name>
<evidence type="ECO:0000313" key="2">
    <source>
        <dbReference type="EMBL" id="PAU94363.1"/>
    </source>
</evidence>
<comment type="caution">
    <text evidence="2">The sequence shown here is derived from an EMBL/GenBank/DDBJ whole genome shotgun (WGS) entry which is preliminary data.</text>
</comment>
<gene>
    <name evidence="2" type="ORF">CK503_06040</name>
</gene>
<proteinExistence type="predicted"/>
<organism evidence="2 3">
    <name type="scientific">Fodinibius salipaludis</name>
    <dbReference type="NCBI Taxonomy" id="2032627"/>
    <lineage>
        <taxon>Bacteria</taxon>
        <taxon>Pseudomonadati</taxon>
        <taxon>Balneolota</taxon>
        <taxon>Balneolia</taxon>
        <taxon>Balneolales</taxon>
        <taxon>Balneolaceae</taxon>
        <taxon>Fodinibius</taxon>
    </lineage>
</organism>
<dbReference type="OrthoDB" id="9815231at2"/>
<dbReference type="PANTHER" id="PTHR46889">
    <property type="entry name" value="TRANSPOSASE INSF FOR INSERTION SEQUENCE IS3B-RELATED"/>
    <property type="match status" value="1"/>
</dbReference>
<dbReference type="Pfam" id="PF13276">
    <property type="entry name" value="HTH_21"/>
    <property type="match status" value="1"/>
</dbReference>
<keyword evidence="3" id="KW-1185">Reference proteome</keyword>
<dbReference type="Proteomes" id="UP000218831">
    <property type="component" value="Unassembled WGS sequence"/>
</dbReference>
<evidence type="ECO:0000313" key="3">
    <source>
        <dbReference type="Proteomes" id="UP000218831"/>
    </source>
</evidence>
<evidence type="ECO:0000259" key="1">
    <source>
        <dbReference type="Pfam" id="PF13276"/>
    </source>
</evidence>
<dbReference type="InterPro" id="IPR025948">
    <property type="entry name" value="HTH-like_dom"/>
</dbReference>
<dbReference type="InterPro" id="IPR050900">
    <property type="entry name" value="Transposase_IS3/IS150/IS904"/>
</dbReference>
<feature type="domain" description="HTH-like" evidence="1">
    <location>
        <begin position="39"/>
        <end position="94"/>
    </location>
</feature>